<reference evidence="22" key="1">
    <citation type="submission" date="2023-07" db="EMBL/GenBank/DDBJ databases">
        <title>Two novel species in the genus Flavivirga.</title>
        <authorList>
            <person name="Kwon K."/>
        </authorList>
    </citation>
    <scope>NUCLEOTIDE SEQUENCE</scope>
    <source>
        <strain evidence="22">KACC 14158</strain>
    </source>
</reference>
<evidence type="ECO:0000256" key="8">
    <source>
        <dbReference type="ARBA" id="ARBA00022553"/>
    </source>
</evidence>
<keyword evidence="7" id="KW-0963">Cytoplasm</keyword>
<dbReference type="PRINTS" id="PR00344">
    <property type="entry name" value="BCTRLSENSOR"/>
</dbReference>
<evidence type="ECO:0000256" key="14">
    <source>
        <dbReference type="ARBA" id="ARBA00023004"/>
    </source>
</evidence>
<dbReference type="InterPro" id="IPR050482">
    <property type="entry name" value="Sensor_HK_TwoCompSys"/>
</dbReference>
<keyword evidence="10" id="KW-0479">Metal-binding</keyword>
<keyword evidence="13" id="KW-0067">ATP-binding</keyword>
<dbReference type="EC" id="2.7.13.3" evidence="4"/>
<keyword evidence="11" id="KW-0547">Nucleotide-binding</keyword>
<dbReference type="Pfam" id="PF07730">
    <property type="entry name" value="HisKA_3"/>
    <property type="match status" value="1"/>
</dbReference>
<keyword evidence="14" id="KW-0408">Iron</keyword>
<keyword evidence="16" id="KW-0411">Iron-sulfur</keyword>
<dbReference type="GO" id="GO:0016301">
    <property type="term" value="F:kinase activity"/>
    <property type="evidence" value="ECO:0007669"/>
    <property type="project" value="UniProtKB-KW"/>
</dbReference>
<keyword evidence="23" id="KW-1185">Reference proteome</keyword>
<feature type="domain" description="Histidine kinase" evidence="21">
    <location>
        <begin position="401"/>
        <end position="590"/>
    </location>
</feature>
<evidence type="ECO:0000256" key="6">
    <source>
        <dbReference type="ARBA" id="ARBA00022485"/>
    </source>
</evidence>
<keyword evidence="19" id="KW-0175">Coiled coil</keyword>
<evidence type="ECO:0000256" key="20">
    <source>
        <dbReference type="SAM" id="Phobius"/>
    </source>
</evidence>
<dbReference type="RefSeq" id="WP_303301128.1">
    <property type="nucleotide sequence ID" value="NZ_BAABDA010000051.1"/>
</dbReference>
<keyword evidence="12 22" id="KW-0418">Kinase</keyword>
<evidence type="ECO:0000256" key="12">
    <source>
        <dbReference type="ARBA" id="ARBA00022777"/>
    </source>
</evidence>
<keyword evidence="20" id="KW-0472">Membrane</keyword>
<sequence length="590" mass="67928">MNKKKRHISTYLLPVIFCITGFCVSQNTNFENVLDAYNSSNKQDILIELKKIDTTKINKYDKATWLYYFADYNSIIDNHHLAYVYILKSKKLFKELKQYSDVKDCNVLLLGILNHQNNLEIDKKAIISELKSYALKKKDTLALAKVYQQIAIQYLDNNDGNETLKYFNLITNLYKLRKDTLEIAKCNMNIGTVYNTVFNNQDSALYYTKKAVPYLKKYKDYQNLAYNYNNQAQQYKLLKNCIEAEKYFLKADSIPLKGNISKSKVIFYENMSSLYLECKEYKKAALHFDKLIKLKDSINDTKQNIAISKIKEQYDNEKVRANSLEIESKRKQNFNLLIGAFAFILFGGTTAFLIQKNTKRKQKLAEQEKEIEKQKVETLLKDQELISIDAMIEGQEKERQRIANDLHDDLGGLMATVKLHFNVLKDKKTPELFDKTNTLLDEAYQKVRSIAHAKNSGVIAKQGLLKAIQNMADKVSVSNKIIINVIDHDLEDRLENSLELTIFRVIQELVTNIIKHAEATEAIIHLTNHEDSLNIMIEDNGKGFNPSQVTTKNKGMGISSIDKRVEHLNGTMTIESEINKGTTIIIDIPI</sequence>
<dbReference type="Pfam" id="PF02518">
    <property type="entry name" value="HATPase_c"/>
    <property type="match status" value="1"/>
</dbReference>
<dbReference type="PANTHER" id="PTHR24421:SF10">
    <property type="entry name" value="NITRATE_NITRITE SENSOR PROTEIN NARQ"/>
    <property type="match status" value="1"/>
</dbReference>
<evidence type="ECO:0000256" key="17">
    <source>
        <dbReference type="ARBA" id="ARBA00024827"/>
    </source>
</evidence>
<accession>A0ABT8WLJ8</accession>
<evidence type="ECO:0000256" key="7">
    <source>
        <dbReference type="ARBA" id="ARBA00022490"/>
    </source>
</evidence>
<dbReference type="InterPro" id="IPR011712">
    <property type="entry name" value="Sig_transdc_His_kin_sub3_dim/P"/>
</dbReference>
<dbReference type="InterPro" id="IPR036890">
    <property type="entry name" value="HATPase_C_sf"/>
</dbReference>
<evidence type="ECO:0000256" key="18">
    <source>
        <dbReference type="ARBA" id="ARBA00030800"/>
    </source>
</evidence>
<dbReference type="EMBL" id="JAUOEL010000002">
    <property type="protein sequence ID" value="MDO5973988.1"/>
    <property type="molecule type" value="Genomic_DNA"/>
</dbReference>
<organism evidence="22 23">
    <name type="scientific">Flavivirga jejuensis</name>
    <dbReference type="NCBI Taxonomy" id="870487"/>
    <lineage>
        <taxon>Bacteria</taxon>
        <taxon>Pseudomonadati</taxon>
        <taxon>Bacteroidota</taxon>
        <taxon>Flavobacteriia</taxon>
        <taxon>Flavobacteriales</taxon>
        <taxon>Flavobacteriaceae</taxon>
        <taxon>Flavivirga</taxon>
    </lineage>
</organism>
<dbReference type="Gene3D" id="1.25.40.10">
    <property type="entry name" value="Tetratricopeptide repeat domain"/>
    <property type="match status" value="1"/>
</dbReference>
<comment type="function">
    <text evidence="17">Member of the two-component regulatory system NreB/NreC involved in the control of dissimilatory nitrate/nitrite reduction in response to oxygen. NreB functions as a direct oxygen sensor histidine kinase which is autophosphorylated, in the absence of oxygen, probably at the conserved histidine residue, and transfers its phosphate group probably to a conserved aspartate residue of NreC. NreB/NreC activates the expression of the nitrate (narGHJI) and nitrite (nir) reductase operons, as well as the putative nitrate transporter gene narT.</text>
</comment>
<gene>
    <name evidence="22" type="ORF">Q4Q40_07310</name>
</gene>
<keyword evidence="6" id="KW-0004">4Fe-4S</keyword>
<evidence type="ECO:0000256" key="1">
    <source>
        <dbReference type="ARBA" id="ARBA00000085"/>
    </source>
</evidence>
<protein>
    <recommendedName>
        <fullName evidence="5">Oxygen sensor histidine kinase NreB</fullName>
        <ecNumber evidence="4">2.7.13.3</ecNumber>
    </recommendedName>
    <alternativeName>
        <fullName evidence="18">Nitrogen regulation protein B</fullName>
    </alternativeName>
</protein>
<evidence type="ECO:0000256" key="9">
    <source>
        <dbReference type="ARBA" id="ARBA00022679"/>
    </source>
</evidence>
<keyword evidence="20" id="KW-1133">Transmembrane helix</keyword>
<proteinExistence type="predicted"/>
<feature type="transmembrane region" description="Helical" evidence="20">
    <location>
        <begin position="334"/>
        <end position="354"/>
    </location>
</feature>
<dbReference type="PANTHER" id="PTHR24421">
    <property type="entry name" value="NITRATE/NITRITE SENSOR PROTEIN NARX-RELATED"/>
    <property type="match status" value="1"/>
</dbReference>
<comment type="caution">
    <text evidence="22">The sequence shown here is derived from an EMBL/GenBank/DDBJ whole genome shotgun (WGS) entry which is preliminary data.</text>
</comment>
<comment type="catalytic activity">
    <reaction evidence="1">
        <text>ATP + protein L-histidine = ADP + protein N-phospho-L-histidine.</text>
        <dbReference type="EC" id="2.7.13.3"/>
    </reaction>
</comment>
<evidence type="ECO:0000313" key="22">
    <source>
        <dbReference type="EMBL" id="MDO5973988.1"/>
    </source>
</evidence>
<comment type="cofactor">
    <cofactor evidence="2">
        <name>[4Fe-4S] cluster</name>
        <dbReference type="ChEBI" id="CHEBI:49883"/>
    </cofactor>
</comment>
<name>A0ABT8WLJ8_9FLAO</name>
<dbReference type="Gene3D" id="3.30.565.10">
    <property type="entry name" value="Histidine kinase-like ATPase, C-terminal domain"/>
    <property type="match status" value="1"/>
</dbReference>
<evidence type="ECO:0000313" key="23">
    <source>
        <dbReference type="Proteomes" id="UP001176806"/>
    </source>
</evidence>
<evidence type="ECO:0000256" key="13">
    <source>
        <dbReference type="ARBA" id="ARBA00022840"/>
    </source>
</evidence>
<keyword evidence="9" id="KW-0808">Transferase</keyword>
<dbReference type="Gene3D" id="1.20.5.1930">
    <property type="match status" value="1"/>
</dbReference>
<evidence type="ECO:0000256" key="19">
    <source>
        <dbReference type="SAM" id="Coils"/>
    </source>
</evidence>
<evidence type="ECO:0000256" key="5">
    <source>
        <dbReference type="ARBA" id="ARBA00017322"/>
    </source>
</evidence>
<dbReference type="SUPFAM" id="SSF48452">
    <property type="entry name" value="TPR-like"/>
    <property type="match status" value="1"/>
</dbReference>
<feature type="coiled-coil region" evidence="19">
    <location>
        <begin position="354"/>
        <end position="382"/>
    </location>
</feature>
<dbReference type="PROSITE" id="PS50109">
    <property type="entry name" value="HIS_KIN"/>
    <property type="match status" value="1"/>
</dbReference>
<evidence type="ECO:0000256" key="16">
    <source>
        <dbReference type="ARBA" id="ARBA00023014"/>
    </source>
</evidence>
<dbReference type="SUPFAM" id="SSF55874">
    <property type="entry name" value="ATPase domain of HSP90 chaperone/DNA topoisomerase II/histidine kinase"/>
    <property type="match status" value="1"/>
</dbReference>
<evidence type="ECO:0000259" key="21">
    <source>
        <dbReference type="PROSITE" id="PS50109"/>
    </source>
</evidence>
<dbReference type="Proteomes" id="UP001176806">
    <property type="component" value="Unassembled WGS sequence"/>
</dbReference>
<evidence type="ECO:0000256" key="11">
    <source>
        <dbReference type="ARBA" id="ARBA00022741"/>
    </source>
</evidence>
<evidence type="ECO:0000256" key="2">
    <source>
        <dbReference type="ARBA" id="ARBA00001966"/>
    </source>
</evidence>
<dbReference type="InterPro" id="IPR011990">
    <property type="entry name" value="TPR-like_helical_dom_sf"/>
</dbReference>
<dbReference type="SMART" id="SM00387">
    <property type="entry name" value="HATPase_c"/>
    <property type="match status" value="1"/>
</dbReference>
<keyword evidence="15" id="KW-0902">Two-component regulatory system</keyword>
<evidence type="ECO:0000256" key="4">
    <source>
        <dbReference type="ARBA" id="ARBA00012438"/>
    </source>
</evidence>
<keyword evidence="8" id="KW-0597">Phosphoprotein</keyword>
<dbReference type="InterPro" id="IPR003594">
    <property type="entry name" value="HATPase_dom"/>
</dbReference>
<dbReference type="InterPro" id="IPR005467">
    <property type="entry name" value="His_kinase_dom"/>
</dbReference>
<dbReference type="CDD" id="cd16917">
    <property type="entry name" value="HATPase_UhpB-NarQ-NarX-like"/>
    <property type="match status" value="1"/>
</dbReference>
<keyword evidence="20" id="KW-0812">Transmembrane</keyword>
<evidence type="ECO:0000256" key="15">
    <source>
        <dbReference type="ARBA" id="ARBA00023012"/>
    </source>
</evidence>
<dbReference type="InterPro" id="IPR004358">
    <property type="entry name" value="Sig_transdc_His_kin-like_C"/>
</dbReference>
<evidence type="ECO:0000256" key="3">
    <source>
        <dbReference type="ARBA" id="ARBA00004496"/>
    </source>
</evidence>
<evidence type="ECO:0000256" key="10">
    <source>
        <dbReference type="ARBA" id="ARBA00022723"/>
    </source>
</evidence>
<comment type="subcellular location">
    <subcellularLocation>
        <location evidence="3">Cytoplasm</location>
    </subcellularLocation>
</comment>